<name>A0ABN2IRY1_9MICO</name>
<dbReference type="CDD" id="cd00761">
    <property type="entry name" value="Glyco_tranf_GTA_type"/>
    <property type="match status" value="1"/>
</dbReference>
<evidence type="ECO:0000256" key="2">
    <source>
        <dbReference type="ARBA" id="ARBA00022676"/>
    </source>
</evidence>
<dbReference type="PANTHER" id="PTHR43685">
    <property type="entry name" value="GLYCOSYLTRANSFERASE"/>
    <property type="match status" value="1"/>
</dbReference>
<feature type="compositionally biased region" description="Basic and acidic residues" evidence="4">
    <location>
        <begin position="128"/>
        <end position="141"/>
    </location>
</feature>
<comment type="caution">
    <text evidence="6">The sequence shown here is derived from an EMBL/GenBank/DDBJ whole genome shotgun (WGS) entry which is preliminary data.</text>
</comment>
<accession>A0ABN2IRY1</accession>
<evidence type="ECO:0000259" key="5">
    <source>
        <dbReference type="Pfam" id="PF00535"/>
    </source>
</evidence>
<keyword evidence="2" id="KW-0328">Glycosyltransferase</keyword>
<dbReference type="Gene3D" id="3.90.550.10">
    <property type="entry name" value="Spore Coat Polysaccharide Biosynthesis Protein SpsA, Chain A"/>
    <property type="match status" value="1"/>
</dbReference>
<evidence type="ECO:0000256" key="1">
    <source>
        <dbReference type="ARBA" id="ARBA00006739"/>
    </source>
</evidence>
<protein>
    <recommendedName>
        <fullName evidence="5">Glycosyltransferase 2-like domain-containing protein</fullName>
    </recommendedName>
</protein>
<reference evidence="6 7" key="1">
    <citation type="journal article" date="2019" name="Int. J. Syst. Evol. Microbiol.">
        <title>The Global Catalogue of Microorganisms (GCM) 10K type strain sequencing project: providing services to taxonomists for standard genome sequencing and annotation.</title>
        <authorList>
            <consortium name="The Broad Institute Genomics Platform"/>
            <consortium name="The Broad Institute Genome Sequencing Center for Infectious Disease"/>
            <person name="Wu L."/>
            <person name="Ma J."/>
        </authorList>
    </citation>
    <scope>NUCLEOTIDE SEQUENCE [LARGE SCALE GENOMIC DNA]</scope>
    <source>
        <strain evidence="6 7">JCM 15589</strain>
    </source>
</reference>
<proteinExistence type="inferred from homology"/>
<evidence type="ECO:0000256" key="3">
    <source>
        <dbReference type="ARBA" id="ARBA00022679"/>
    </source>
</evidence>
<comment type="similarity">
    <text evidence="1">Belongs to the glycosyltransferase 2 family.</text>
</comment>
<dbReference type="SUPFAM" id="SSF53448">
    <property type="entry name" value="Nucleotide-diphospho-sugar transferases"/>
    <property type="match status" value="1"/>
</dbReference>
<dbReference type="InterPro" id="IPR050834">
    <property type="entry name" value="Glycosyltransf_2"/>
</dbReference>
<evidence type="ECO:0000313" key="7">
    <source>
        <dbReference type="Proteomes" id="UP001501138"/>
    </source>
</evidence>
<keyword evidence="3" id="KW-0808">Transferase</keyword>
<keyword evidence="7" id="KW-1185">Reference proteome</keyword>
<sequence length="360" mass="38523">MLDERPAVSVVIPARDAAEHLPDALGSLGRQGPGGSDLGDDLEVVVVDDGSVDDTDDVLAEAGAHLRRLSVVRHSVPRGVSAARNHGVRRSSGAWVTFLDPDDWFFPGHLAAMLRAAGRLAGPLPADGEDRADRANGEDGARGANGEDGAGGAGVDFLVCDQVQSRGTERTMVRAPEPRRHMPLDPRTGILPTSRTTMVNYVQVSSRFVSRAAVDAGLARFDESLPTAEDREWAWRLLLGARSYAVVDAPGYVYRRQVAGSLTDIGDARQLGFLDAYGAVLDGLRAAGRAELEPKALRDALVVLHHHVQRRATYPDDVWRAMVAGAGALLDRFDDDVVAAQVAALGPDRVHALRRQGVHL</sequence>
<evidence type="ECO:0000313" key="6">
    <source>
        <dbReference type="EMBL" id="GAA1710252.1"/>
    </source>
</evidence>
<organism evidence="6 7">
    <name type="scientific">Isoptericola hypogeus</name>
    <dbReference type="NCBI Taxonomy" id="300179"/>
    <lineage>
        <taxon>Bacteria</taxon>
        <taxon>Bacillati</taxon>
        <taxon>Actinomycetota</taxon>
        <taxon>Actinomycetes</taxon>
        <taxon>Micrococcales</taxon>
        <taxon>Promicromonosporaceae</taxon>
        <taxon>Isoptericola</taxon>
    </lineage>
</organism>
<dbReference type="EMBL" id="BAAAPM010000002">
    <property type="protein sequence ID" value="GAA1710252.1"/>
    <property type="molecule type" value="Genomic_DNA"/>
</dbReference>
<dbReference type="Proteomes" id="UP001501138">
    <property type="component" value="Unassembled WGS sequence"/>
</dbReference>
<dbReference type="PANTHER" id="PTHR43685:SF5">
    <property type="entry name" value="GLYCOSYLTRANSFERASE EPSE-RELATED"/>
    <property type="match status" value="1"/>
</dbReference>
<gene>
    <name evidence="6" type="ORF">GCM10009809_03240</name>
</gene>
<dbReference type="InterPro" id="IPR029044">
    <property type="entry name" value="Nucleotide-diphossugar_trans"/>
</dbReference>
<evidence type="ECO:0000256" key="4">
    <source>
        <dbReference type="SAM" id="MobiDB-lite"/>
    </source>
</evidence>
<dbReference type="Pfam" id="PF00535">
    <property type="entry name" value="Glycos_transf_2"/>
    <property type="match status" value="1"/>
</dbReference>
<feature type="domain" description="Glycosyltransferase 2-like" evidence="5">
    <location>
        <begin position="9"/>
        <end position="118"/>
    </location>
</feature>
<dbReference type="RefSeq" id="WP_344245244.1">
    <property type="nucleotide sequence ID" value="NZ_BAAAPM010000002.1"/>
</dbReference>
<feature type="region of interest" description="Disordered" evidence="4">
    <location>
        <begin position="124"/>
        <end position="149"/>
    </location>
</feature>
<dbReference type="InterPro" id="IPR001173">
    <property type="entry name" value="Glyco_trans_2-like"/>
</dbReference>